<reference evidence="1 2" key="1">
    <citation type="submission" date="2023-09" db="EMBL/GenBank/DDBJ databases">
        <authorList>
            <person name="Rey-Velasco X."/>
        </authorList>
    </citation>
    <scope>NUCLEOTIDE SEQUENCE [LARGE SCALE GENOMIC DNA]</scope>
    <source>
        <strain evidence="1 2">F363</strain>
    </source>
</reference>
<dbReference type="Proteomes" id="UP001262889">
    <property type="component" value="Unassembled WGS sequence"/>
</dbReference>
<dbReference type="EMBL" id="JAVRHQ010000009">
    <property type="protein sequence ID" value="MDT0643057.1"/>
    <property type="molecule type" value="Genomic_DNA"/>
</dbReference>
<dbReference type="SUPFAM" id="SSF52266">
    <property type="entry name" value="SGNH hydrolase"/>
    <property type="match status" value="1"/>
</dbReference>
<keyword evidence="2" id="KW-1185">Reference proteome</keyword>
<name>A0ABU3C9P7_9FLAO</name>
<sequence>MKRFALYIISVLCVILGIFFFLDVVYTSIYTYGIPRNKISHLLNIEKKDIDYVFIGSSRVENTIDTEIIEDITGKKALNLGIQEVRLNDSFMLLQLLYEQNIKPEIVFIQVDYIYNKDKSSGFLKSSLMPYIKDDRIGSMLKSREPNYYALRYIPFYRYLKYDYKSGFREVFNILTGNEPYINLESGYYPLYGNSGNNFRRHLPDTIAKKNKYLRAINKFAKEKNIKIAYFMSPFCSETKNLEYTKKLRKKIPSLIDYSTLFFEQDAGYFYDCDHLNNKGAEKFSEVFAEKINTLSATKGGNLEERMVK</sequence>
<organism evidence="1 2">
    <name type="scientific">Autumnicola tepida</name>
    <dbReference type="NCBI Taxonomy" id="3075595"/>
    <lineage>
        <taxon>Bacteria</taxon>
        <taxon>Pseudomonadati</taxon>
        <taxon>Bacteroidota</taxon>
        <taxon>Flavobacteriia</taxon>
        <taxon>Flavobacteriales</taxon>
        <taxon>Flavobacteriaceae</taxon>
        <taxon>Autumnicola</taxon>
    </lineage>
</organism>
<evidence type="ECO:0008006" key="3">
    <source>
        <dbReference type="Google" id="ProtNLM"/>
    </source>
</evidence>
<comment type="caution">
    <text evidence="1">The sequence shown here is derived from an EMBL/GenBank/DDBJ whole genome shotgun (WGS) entry which is preliminary data.</text>
</comment>
<dbReference type="InterPro" id="IPR036514">
    <property type="entry name" value="SGNH_hydro_sf"/>
</dbReference>
<dbReference type="RefSeq" id="WP_311534678.1">
    <property type="nucleotide sequence ID" value="NZ_JAVRHQ010000009.1"/>
</dbReference>
<gene>
    <name evidence="1" type="ORF">RM553_09480</name>
</gene>
<accession>A0ABU3C9P7</accession>
<evidence type="ECO:0000313" key="1">
    <source>
        <dbReference type="EMBL" id="MDT0643057.1"/>
    </source>
</evidence>
<protein>
    <recommendedName>
        <fullName evidence="3">SGNH/GDSL hydrolase family protein</fullName>
    </recommendedName>
</protein>
<proteinExistence type="predicted"/>
<evidence type="ECO:0000313" key="2">
    <source>
        <dbReference type="Proteomes" id="UP001262889"/>
    </source>
</evidence>
<dbReference type="Gene3D" id="3.40.50.1110">
    <property type="entry name" value="SGNH hydrolase"/>
    <property type="match status" value="1"/>
</dbReference>